<comment type="caution">
    <text evidence="3">The sequence shown here is derived from an EMBL/GenBank/DDBJ whole genome shotgun (WGS) entry which is preliminary data.</text>
</comment>
<gene>
    <name evidence="3" type="ORF">GCM10023198_57380</name>
</gene>
<dbReference type="RefSeq" id="WP_253877588.1">
    <property type="nucleotide sequence ID" value="NZ_BAABHM010000037.1"/>
</dbReference>
<feature type="transmembrane region" description="Helical" evidence="2">
    <location>
        <begin position="41"/>
        <end position="59"/>
    </location>
</feature>
<feature type="region of interest" description="Disordered" evidence="1">
    <location>
        <begin position="1"/>
        <end position="26"/>
    </location>
</feature>
<evidence type="ECO:0000256" key="2">
    <source>
        <dbReference type="SAM" id="Phobius"/>
    </source>
</evidence>
<dbReference type="EMBL" id="BAABHM010000037">
    <property type="protein sequence ID" value="GAA4724853.1"/>
    <property type="molecule type" value="Genomic_DNA"/>
</dbReference>
<keyword evidence="2" id="KW-0472">Membrane</keyword>
<evidence type="ECO:0000313" key="3">
    <source>
        <dbReference type="EMBL" id="GAA4724853.1"/>
    </source>
</evidence>
<feature type="transmembrane region" description="Helical" evidence="2">
    <location>
        <begin position="88"/>
        <end position="106"/>
    </location>
</feature>
<dbReference type="Pfam" id="PF11361">
    <property type="entry name" value="DUF3159"/>
    <property type="match status" value="1"/>
</dbReference>
<organism evidence="3 4">
    <name type="scientific">Promicromonospora umidemergens</name>
    <dbReference type="NCBI Taxonomy" id="629679"/>
    <lineage>
        <taxon>Bacteria</taxon>
        <taxon>Bacillati</taxon>
        <taxon>Actinomycetota</taxon>
        <taxon>Actinomycetes</taxon>
        <taxon>Micrococcales</taxon>
        <taxon>Promicromonosporaceae</taxon>
        <taxon>Promicromonospora</taxon>
    </lineage>
</organism>
<sequence length="242" mass="25518">MAKLQQQDPTGDDHMTVPASPSDAGPARADAMVARMGGRKGFVYSAVPVVVFVTANLFLSLAMTITVALLAGAVLMVFRLLRGERWTSAVGSLVGVVIAAGIVALTGSAKNYFALGIGAYLAGFVITLGSVLVRRPATGVIWNFVHGRKYRWWTDRRVLRAHAVATLAAACVLGARFAVQLSLYIADNTSALGVARIAMGTPLSALVVLVIVWAFRRSSKQLAPKEADTDEGIGDTGHKPAE</sequence>
<dbReference type="Proteomes" id="UP001500843">
    <property type="component" value="Unassembled WGS sequence"/>
</dbReference>
<accession>A0ABP8YD15</accession>
<feature type="transmembrane region" description="Helical" evidence="2">
    <location>
        <begin position="158"/>
        <end position="179"/>
    </location>
</feature>
<evidence type="ECO:0000256" key="1">
    <source>
        <dbReference type="SAM" id="MobiDB-lite"/>
    </source>
</evidence>
<keyword evidence="2" id="KW-0812">Transmembrane</keyword>
<reference evidence="4" key="1">
    <citation type="journal article" date="2019" name="Int. J. Syst. Evol. Microbiol.">
        <title>The Global Catalogue of Microorganisms (GCM) 10K type strain sequencing project: providing services to taxonomists for standard genome sequencing and annotation.</title>
        <authorList>
            <consortium name="The Broad Institute Genomics Platform"/>
            <consortium name="The Broad Institute Genome Sequencing Center for Infectious Disease"/>
            <person name="Wu L."/>
            <person name="Ma J."/>
        </authorList>
    </citation>
    <scope>NUCLEOTIDE SEQUENCE [LARGE SCALE GENOMIC DNA]</scope>
    <source>
        <strain evidence="4">JCM 17975</strain>
    </source>
</reference>
<name>A0ABP8YD15_9MICO</name>
<feature type="region of interest" description="Disordered" evidence="1">
    <location>
        <begin position="223"/>
        <end position="242"/>
    </location>
</feature>
<dbReference type="InterPro" id="IPR016566">
    <property type="entry name" value="UCP010219"/>
</dbReference>
<evidence type="ECO:0000313" key="4">
    <source>
        <dbReference type="Proteomes" id="UP001500843"/>
    </source>
</evidence>
<feature type="transmembrane region" description="Helical" evidence="2">
    <location>
        <begin position="65"/>
        <end position="81"/>
    </location>
</feature>
<protein>
    <submittedName>
        <fullName evidence="3">DUF3159 domain-containing protein</fullName>
    </submittedName>
</protein>
<feature type="transmembrane region" description="Helical" evidence="2">
    <location>
        <begin position="191"/>
        <end position="215"/>
    </location>
</feature>
<feature type="transmembrane region" description="Helical" evidence="2">
    <location>
        <begin position="112"/>
        <end position="133"/>
    </location>
</feature>
<keyword evidence="2" id="KW-1133">Transmembrane helix</keyword>
<proteinExistence type="predicted"/>
<keyword evidence="4" id="KW-1185">Reference proteome</keyword>